<keyword evidence="2" id="KW-1185">Reference proteome</keyword>
<name>A0ACB9FUH2_9ASTR</name>
<dbReference type="EMBL" id="CM042033">
    <property type="protein sequence ID" value="KAI3775014.1"/>
    <property type="molecule type" value="Genomic_DNA"/>
</dbReference>
<evidence type="ECO:0000313" key="1">
    <source>
        <dbReference type="EMBL" id="KAI3775014.1"/>
    </source>
</evidence>
<protein>
    <submittedName>
        <fullName evidence="1">Uncharacterized protein</fullName>
    </submittedName>
</protein>
<accession>A0ACB9FUH2</accession>
<reference evidence="2" key="1">
    <citation type="journal article" date="2022" name="Mol. Ecol. Resour.">
        <title>The genomes of chicory, endive, great burdock and yacon provide insights into Asteraceae palaeo-polyploidization history and plant inulin production.</title>
        <authorList>
            <person name="Fan W."/>
            <person name="Wang S."/>
            <person name="Wang H."/>
            <person name="Wang A."/>
            <person name="Jiang F."/>
            <person name="Liu H."/>
            <person name="Zhao H."/>
            <person name="Xu D."/>
            <person name="Zhang Y."/>
        </authorList>
    </citation>
    <scope>NUCLEOTIDE SEQUENCE [LARGE SCALE GENOMIC DNA]</scope>
    <source>
        <strain evidence="2">cv. Yunnan</strain>
    </source>
</reference>
<gene>
    <name evidence="1" type="ORF">L1987_49582</name>
</gene>
<proteinExistence type="predicted"/>
<sequence length="316" mass="34194">MFDCIQPTMDTQSKHLDHGYLINSRADFKGKTQIILSRPGDPVRSSKPKPRSPSLTCPSRTASRLPPLGGGSNFVIHFAGLKAVGESVQKPLMYYDNNVVDYVFIVSYCLWLAKGGVFNCPRGGGGGGRRGRGGGMKGGSNGGAHRFLNFYLKKISSQYDVHNEGDLLWWQLLKWWLMLETVIGEEVGYHIGQSRVMSARCCQCVVMTTDSNKANGIAKAGAKTLMVVSCAKRDDRFARYGHAEFATPDATQEVSFISVFCTQTEWGIITGSSSEWVGLAAEMVVDVVAGLVVGVVADAVDLAGQAWQHSVQCGSA</sequence>
<reference evidence="1 2" key="2">
    <citation type="journal article" date="2022" name="Mol. Ecol. Resour.">
        <title>The genomes of chicory, endive, great burdock and yacon provide insights into Asteraceae paleo-polyploidization history and plant inulin production.</title>
        <authorList>
            <person name="Fan W."/>
            <person name="Wang S."/>
            <person name="Wang H."/>
            <person name="Wang A."/>
            <person name="Jiang F."/>
            <person name="Liu H."/>
            <person name="Zhao H."/>
            <person name="Xu D."/>
            <person name="Zhang Y."/>
        </authorList>
    </citation>
    <scope>NUCLEOTIDE SEQUENCE [LARGE SCALE GENOMIC DNA]</scope>
    <source>
        <strain evidence="2">cv. Yunnan</strain>
        <tissue evidence="1">Leaves</tissue>
    </source>
</reference>
<organism evidence="1 2">
    <name type="scientific">Smallanthus sonchifolius</name>
    <dbReference type="NCBI Taxonomy" id="185202"/>
    <lineage>
        <taxon>Eukaryota</taxon>
        <taxon>Viridiplantae</taxon>
        <taxon>Streptophyta</taxon>
        <taxon>Embryophyta</taxon>
        <taxon>Tracheophyta</taxon>
        <taxon>Spermatophyta</taxon>
        <taxon>Magnoliopsida</taxon>
        <taxon>eudicotyledons</taxon>
        <taxon>Gunneridae</taxon>
        <taxon>Pentapetalae</taxon>
        <taxon>asterids</taxon>
        <taxon>campanulids</taxon>
        <taxon>Asterales</taxon>
        <taxon>Asteraceae</taxon>
        <taxon>Asteroideae</taxon>
        <taxon>Heliantheae alliance</taxon>
        <taxon>Millerieae</taxon>
        <taxon>Smallanthus</taxon>
    </lineage>
</organism>
<evidence type="ECO:0000313" key="2">
    <source>
        <dbReference type="Proteomes" id="UP001056120"/>
    </source>
</evidence>
<dbReference type="Proteomes" id="UP001056120">
    <property type="component" value="Linkage Group LG16"/>
</dbReference>
<comment type="caution">
    <text evidence="1">The sequence shown here is derived from an EMBL/GenBank/DDBJ whole genome shotgun (WGS) entry which is preliminary data.</text>
</comment>